<dbReference type="PANTHER" id="PTHR37202">
    <property type="entry name" value="ANKYRIN REPEAT PROTEIN"/>
    <property type="match status" value="1"/>
</dbReference>
<feature type="compositionally biased region" description="Polar residues" evidence="1">
    <location>
        <begin position="122"/>
        <end position="133"/>
    </location>
</feature>
<name>A0A9N7N2L4_STRHE</name>
<keyword evidence="3" id="KW-1185">Reference proteome</keyword>
<evidence type="ECO:0000256" key="1">
    <source>
        <dbReference type="SAM" id="MobiDB-lite"/>
    </source>
</evidence>
<dbReference type="OrthoDB" id="1935246at2759"/>
<protein>
    <submittedName>
        <fullName evidence="2">Uncharacterized protein</fullName>
    </submittedName>
</protein>
<reference evidence="2" key="1">
    <citation type="submission" date="2019-12" db="EMBL/GenBank/DDBJ databases">
        <authorList>
            <person name="Scholes J."/>
        </authorList>
    </citation>
    <scope>NUCLEOTIDE SEQUENCE</scope>
</reference>
<gene>
    <name evidence="2" type="ORF">SHERM_18985</name>
</gene>
<comment type="caution">
    <text evidence="2">The sequence shown here is derived from an EMBL/GenBank/DDBJ whole genome shotgun (WGS) entry which is preliminary data.</text>
</comment>
<feature type="region of interest" description="Disordered" evidence="1">
    <location>
        <begin position="115"/>
        <end position="184"/>
    </location>
</feature>
<dbReference type="AlphaFoldDB" id="A0A9N7N2L4"/>
<evidence type="ECO:0000313" key="2">
    <source>
        <dbReference type="EMBL" id="CAA0820983.1"/>
    </source>
</evidence>
<proteinExistence type="predicted"/>
<feature type="region of interest" description="Disordered" evidence="1">
    <location>
        <begin position="1"/>
        <end position="25"/>
    </location>
</feature>
<evidence type="ECO:0000313" key="3">
    <source>
        <dbReference type="Proteomes" id="UP001153555"/>
    </source>
</evidence>
<accession>A0A9N7N2L4</accession>
<dbReference type="PANTHER" id="PTHR37202:SF1">
    <property type="entry name" value="ANKYRIN REPEAT PROTEIN"/>
    <property type="match status" value="1"/>
</dbReference>
<dbReference type="EMBL" id="CACSLK010020742">
    <property type="protein sequence ID" value="CAA0820983.1"/>
    <property type="molecule type" value="Genomic_DNA"/>
</dbReference>
<sequence>MAGREVREYTNLTDPKDKKLGKGKDRVDDEEITFQRMVAKMQEVAGERGGYLHGRGALDSDDLLYLKEQMEAEEDAERLLRPPVPLPLRVEPKPKSGIRQQDLLKRVVEVKPKRRNVYAISDVNQSSPAQSGQPPKKNHSVVSKHEKEKVEPPNSFSKVGDEMKSDNPVKSLLAAYQSSDDDED</sequence>
<organism evidence="2 3">
    <name type="scientific">Striga hermonthica</name>
    <name type="common">Purple witchweed</name>
    <name type="synonym">Buchnera hermonthica</name>
    <dbReference type="NCBI Taxonomy" id="68872"/>
    <lineage>
        <taxon>Eukaryota</taxon>
        <taxon>Viridiplantae</taxon>
        <taxon>Streptophyta</taxon>
        <taxon>Embryophyta</taxon>
        <taxon>Tracheophyta</taxon>
        <taxon>Spermatophyta</taxon>
        <taxon>Magnoliopsida</taxon>
        <taxon>eudicotyledons</taxon>
        <taxon>Gunneridae</taxon>
        <taxon>Pentapetalae</taxon>
        <taxon>asterids</taxon>
        <taxon>lamiids</taxon>
        <taxon>Lamiales</taxon>
        <taxon>Orobanchaceae</taxon>
        <taxon>Buchnereae</taxon>
        <taxon>Striga</taxon>
    </lineage>
</organism>
<dbReference type="Proteomes" id="UP001153555">
    <property type="component" value="Unassembled WGS sequence"/>
</dbReference>